<dbReference type="InterPro" id="IPR016181">
    <property type="entry name" value="Acyl_CoA_acyltransferase"/>
</dbReference>
<dbReference type="SUPFAM" id="SSF55729">
    <property type="entry name" value="Acyl-CoA N-acyltransferases (Nat)"/>
    <property type="match status" value="1"/>
</dbReference>
<keyword evidence="3" id="KW-0808">Transferase</keyword>
<proteinExistence type="predicted"/>
<sequence>MTCARGVIEKEYTFQVYDERIDKTISFRKATLERDLGRLHRWLNEPHVKPYWERDYPLPKFRKYLEDTLVDDHHTPYIGYLDHVPMSYWEAYWSVDDKLSAEYDARAADRGIHLLIGPPEFLGHGYATPLLEAMTRLQFQHSETNRIVSEPDIRNKRVHRVFENCGFKPDREIELESKDALLMICNRERFETEILSHRRTNNE</sequence>
<evidence type="ECO:0000256" key="1">
    <source>
        <dbReference type="ARBA" id="ARBA00023251"/>
    </source>
</evidence>
<comment type="caution">
    <text evidence="3">The sequence shown here is derived from an EMBL/GenBank/DDBJ whole genome shotgun (WGS) entry which is preliminary data.</text>
</comment>
<dbReference type="Pfam" id="PF13523">
    <property type="entry name" value="Acetyltransf_8"/>
    <property type="match status" value="1"/>
</dbReference>
<gene>
    <name evidence="3" type="ORF">ACFR99_12980</name>
</gene>
<dbReference type="AlphaFoldDB" id="A0ABD6BHN3"/>
<evidence type="ECO:0000259" key="2">
    <source>
        <dbReference type="PROSITE" id="PS51186"/>
    </source>
</evidence>
<dbReference type="Proteomes" id="UP001597076">
    <property type="component" value="Unassembled WGS sequence"/>
</dbReference>
<feature type="domain" description="N-acetyltransferase" evidence="2">
    <location>
        <begin position="25"/>
        <end position="188"/>
    </location>
</feature>
<dbReference type="PROSITE" id="PS51186">
    <property type="entry name" value="GNAT"/>
    <property type="match status" value="1"/>
</dbReference>
<keyword evidence="3" id="KW-0012">Acyltransferase</keyword>
<evidence type="ECO:0000313" key="3">
    <source>
        <dbReference type="EMBL" id="MFD1564460.1"/>
    </source>
</evidence>
<dbReference type="PANTHER" id="PTHR31438">
    <property type="entry name" value="LYSINE N-ACYLTRANSFERASE C17G9.06C-RELATED"/>
    <property type="match status" value="1"/>
</dbReference>
<name>A0ABD6BHN3_9EURY</name>
<reference evidence="3 4" key="1">
    <citation type="journal article" date="2019" name="Int. J. Syst. Evol. Microbiol.">
        <title>The Global Catalogue of Microorganisms (GCM) 10K type strain sequencing project: providing services to taxonomists for standard genome sequencing and annotation.</title>
        <authorList>
            <consortium name="The Broad Institute Genomics Platform"/>
            <consortium name="The Broad Institute Genome Sequencing Center for Infectious Disease"/>
            <person name="Wu L."/>
            <person name="Ma J."/>
        </authorList>
    </citation>
    <scope>NUCLEOTIDE SEQUENCE [LARGE SCALE GENOMIC DNA]</scope>
    <source>
        <strain evidence="3 4">CGMCC 1.12230</strain>
    </source>
</reference>
<evidence type="ECO:0000313" key="4">
    <source>
        <dbReference type="Proteomes" id="UP001597076"/>
    </source>
</evidence>
<dbReference type="SMART" id="SM01006">
    <property type="entry name" value="AlcB"/>
    <property type="match status" value="1"/>
</dbReference>
<protein>
    <submittedName>
        <fullName evidence="3">GNAT family N-acetyltransferase</fullName>
        <ecNumber evidence="3">2.3.1.-</ecNumber>
    </submittedName>
</protein>
<accession>A0ABD6BHN3</accession>
<dbReference type="PANTHER" id="PTHR31438:SF1">
    <property type="entry name" value="LYSINE N-ACYLTRANSFERASE C17G9.06C-RELATED"/>
    <property type="match status" value="1"/>
</dbReference>
<keyword evidence="1" id="KW-0046">Antibiotic resistance</keyword>
<keyword evidence="4" id="KW-1185">Reference proteome</keyword>
<dbReference type="InterPro" id="IPR000182">
    <property type="entry name" value="GNAT_dom"/>
</dbReference>
<dbReference type="Gene3D" id="3.40.630.30">
    <property type="match status" value="1"/>
</dbReference>
<dbReference type="GO" id="GO:0046677">
    <property type="term" value="P:response to antibiotic"/>
    <property type="evidence" value="ECO:0007669"/>
    <property type="project" value="UniProtKB-KW"/>
</dbReference>
<dbReference type="RefSeq" id="WP_390288005.1">
    <property type="nucleotide sequence ID" value="NZ_JBHUDI010000007.1"/>
</dbReference>
<dbReference type="GO" id="GO:0016746">
    <property type="term" value="F:acyltransferase activity"/>
    <property type="evidence" value="ECO:0007669"/>
    <property type="project" value="UniProtKB-KW"/>
</dbReference>
<dbReference type="EMBL" id="JBHUDI010000007">
    <property type="protein sequence ID" value="MFD1564460.1"/>
    <property type="molecule type" value="Genomic_DNA"/>
</dbReference>
<dbReference type="EC" id="2.3.1.-" evidence="3"/>
<organism evidence="3 4">
    <name type="scientific">Haloarchaeobius amylolyticus</name>
    <dbReference type="NCBI Taxonomy" id="1198296"/>
    <lineage>
        <taxon>Archaea</taxon>
        <taxon>Methanobacteriati</taxon>
        <taxon>Methanobacteriota</taxon>
        <taxon>Stenosarchaea group</taxon>
        <taxon>Halobacteria</taxon>
        <taxon>Halobacteriales</taxon>
        <taxon>Halorubellaceae</taxon>
        <taxon>Haloarchaeobius</taxon>
    </lineage>
</organism>
<dbReference type="InterPro" id="IPR019432">
    <property type="entry name" value="Acyltransferase_MbtK/IucB-like"/>
</dbReference>